<dbReference type="InterPro" id="IPR029031">
    <property type="entry name" value="Gingipain_N_sf"/>
</dbReference>
<dbReference type="GO" id="GO:0006508">
    <property type="term" value="P:proteolysis"/>
    <property type="evidence" value="ECO:0007669"/>
    <property type="project" value="InterPro"/>
</dbReference>
<dbReference type="Gene3D" id="3.40.50.1460">
    <property type="match status" value="1"/>
</dbReference>
<proteinExistence type="predicted"/>
<dbReference type="Gene3D" id="3.40.50.10390">
    <property type="entry name" value="Gingipain r, domain 1"/>
    <property type="match status" value="1"/>
</dbReference>
<keyword evidence="4" id="KW-1185">Reference proteome</keyword>
<sequence length="1279" mass="143968">MKRLFCFLLLLSGFSHWGQQKEIKIEWGELAPFSNLESGELYPYFESPNYDFNPVNGKLNFHSIIENEKSIDVSSLKISNVRYKNLTVSELGALHKYNLPTTLDAVIKKVSAREDVNYILSFNPIIKEGGSYKRVESLSYSYSSGVNRDSRYSTFKSAARVNSVLKTGNWFKFSIVKTGVYKISKQYLRQLGVPDNINPSTIKIYGSGGEMLPLINQDNYQTDLVENAIYIKGEEDGVFNDDDYILFYGIGVDQWSDENLTHLNLYENEAFYFLTFSGGDGKRIQMLNQPSGSASKVYTTYDASVFHENDLVNVGNLGRKWFGERFNMSPKQSFSFELMNLDKSIPIQFLVNAASSSYGNTSFSYSVNQQDVGRVSFSKLSGQTISGFESFLTKEMLLSSESVQVDVNYNNGGVPTSEGYLDYIQLDYTAILKGGAKQYGFTNNNLAFENGVVEYRISNASTIKEVWDVTDPSAVEKVNNPNQGVLSFKVYGGVERNFHVLNEQDYYEPLQSQNSRVSNQDVKGAVFSEGDVDYLIVTKSSLRNAAERLADFHKKDSGLKVKVVILEELYNEFSSGKQDVAAIRNFVRYVYQNATSETKKLKYLNLFGEASFDYKNRIPNNKNTVPVFYGMSTIRNVINSASNFSSYTTFMSDDFYVQMDDGEGLMSDVSYGLDLSVGRMLVSTPEMANAMIEKLEDYSNIENQGRWRNTIVALADDVDRESDIVLQSELNSIVDTLVAQHPFFNVKKIFMDSYTQETSAGGKRYPKAKEEFINSIESGSLYVSYLGHGGEDGLAQERIFGIEDAGKLNNFKKYPLFVTITCEFTRFDNPYRLTGGERMYLNKRGGAIALVATTREIGIEAGRQLNKEFSQTLFNKEGVYPTVSEALMLTKNKTFSRDKNVVFYIGDPAMRLAIPKPKVVLTEINDKPLDADNDALEALGYIRLGGKILDENDNFLSNFSGDLAVQIFDKNIDRKTLGNDGVVRNGELVIMDFQTLGETIFRGNASVTNGLFNFDFVVPKDINISKGKGKVSFYAKDVKQDYTGHNSDILIGGVNKDAPDDKTSPIVSLYMDNEAFVSGGITTDAPVFLVFLEDENGINTASGIGHDIVAYLDGDERSSFVLNDYYETEADNFRKGKITYPFKDLEEGLHTLTFKVWDVYNNLTTSELQFIVAKNEGVSLEKVLNYPNPFVNYTEFWFEHNRPYETLNVQVQIMTITGKIVKTINQTVLTEGKLSREIVWDGKDDFGDRIGKGVYIYKLTVQSTLTKHQSEKIEKLVIL</sequence>
<dbReference type="EMBL" id="FORU01000003">
    <property type="protein sequence ID" value="SFJ09436.1"/>
    <property type="molecule type" value="Genomic_DNA"/>
</dbReference>
<dbReference type="InterPro" id="IPR029030">
    <property type="entry name" value="Caspase-like_dom_sf"/>
</dbReference>
<dbReference type="Gene3D" id="2.60.40.4070">
    <property type="match status" value="1"/>
</dbReference>
<dbReference type="InterPro" id="IPR001769">
    <property type="entry name" value="Gingipain"/>
</dbReference>
<dbReference type="STRING" id="1150112.SAMN04487893_103103"/>
<dbReference type="Proteomes" id="UP000243887">
    <property type="component" value="Unassembled WGS sequence"/>
</dbReference>
<accession>A0A1I3NKZ4</accession>
<dbReference type="SUPFAM" id="SSF52129">
    <property type="entry name" value="Caspase-like"/>
    <property type="match status" value="1"/>
</dbReference>
<reference evidence="4" key="1">
    <citation type="submission" date="2016-10" db="EMBL/GenBank/DDBJ databases">
        <authorList>
            <person name="Varghese N."/>
            <person name="Submissions S."/>
        </authorList>
    </citation>
    <scope>NUCLEOTIDE SEQUENCE [LARGE SCALE GENOMIC DNA]</scope>
    <source>
        <strain evidence="4">DSM 26542</strain>
    </source>
</reference>
<keyword evidence="1" id="KW-0732">Signal</keyword>
<evidence type="ECO:0000313" key="4">
    <source>
        <dbReference type="Proteomes" id="UP000243887"/>
    </source>
</evidence>
<evidence type="ECO:0000259" key="2">
    <source>
        <dbReference type="Pfam" id="PF01364"/>
    </source>
</evidence>
<dbReference type="CDD" id="cd02258">
    <property type="entry name" value="Peptidase_C25_N"/>
    <property type="match status" value="1"/>
</dbReference>
<protein>
    <submittedName>
        <fullName evidence="3">Peptidase family C25</fullName>
    </submittedName>
</protein>
<feature type="domain" description="Gingipain" evidence="2">
    <location>
        <begin position="534"/>
        <end position="912"/>
    </location>
</feature>
<evidence type="ECO:0000313" key="3">
    <source>
        <dbReference type="EMBL" id="SFJ09436.1"/>
    </source>
</evidence>
<dbReference type="Pfam" id="PF01364">
    <property type="entry name" value="Peptidase_C25"/>
    <property type="match status" value="1"/>
</dbReference>
<name>A0A1I3NKZ4_9FLAO</name>
<dbReference type="AlphaFoldDB" id="A0A1I3NKZ4"/>
<gene>
    <name evidence="3" type="ORF">SAMN04487893_103103</name>
</gene>
<dbReference type="RefSeq" id="WP_090678192.1">
    <property type="nucleotide sequence ID" value="NZ_FORU01000003.1"/>
</dbReference>
<dbReference type="NCBIfam" id="NF033707">
    <property type="entry name" value="T9SS_sortase"/>
    <property type="match status" value="1"/>
</dbReference>
<dbReference type="OrthoDB" id="9809780at2"/>
<organism evidence="3 4">
    <name type="scientific">Myroides guanonis</name>
    <dbReference type="NCBI Taxonomy" id="1150112"/>
    <lineage>
        <taxon>Bacteria</taxon>
        <taxon>Pseudomonadati</taxon>
        <taxon>Bacteroidota</taxon>
        <taxon>Flavobacteriia</taxon>
        <taxon>Flavobacteriales</taxon>
        <taxon>Flavobacteriaceae</taxon>
        <taxon>Myroides</taxon>
    </lineage>
</organism>
<dbReference type="GO" id="GO:0008234">
    <property type="term" value="F:cysteine-type peptidase activity"/>
    <property type="evidence" value="ECO:0007669"/>
    <property type="project" value="InterPro"/>
</dbReference>
<evidence type="ECO:0000256" key="1">
    <source>
        <dbReference type="ARBA" id="ARBA00022729"/>
    </source>
</evidence>